<accession>A0A7Z0IIN6</accession>
<dbReference type="RefSeq" id="WP_179428902.1">
    <property type="nucleotide sequence ID" value="NZ_JACBZP010000001.1"/>
</dbReference>
<dbReference type="PANTHER" id="PTHR42912">
    <property type="entry name" value="METHYLTRANSFERASE"/>
    <property type="match status" value="1"/>
</dbReference>
<reference evidence="2 3" key="1">
    <citation type="submission" date="2020-07" db="EMBL/GenBank/DDBJ databases">
        <title>Sequencing the genomes of 1000 actinobacteria strains.</title>
        <authorList>
            <person name="Klenk H.-P."/>
        </authorList>
    </citation>
    <scope>NUCLEOTIDE SEQUENCE [LARGE SCALE GENOMIC DNA]</scope>
    <source>
        <strain evidence="2 3">DSM 26341</strain>
    </source>
</reference>
<dbReference type="InterPro" id="IPR013216">
    <property type="entry name" value="Methyltransf_11"/>
</dbReference>
<protein>
    <submittedName>
        <fullName evidence="2">SAM-dependent methyltransferase</fullName>
    </submittedName>
</protein>
<evidence type="ECO:0000259" key="1">
    <source>
        <dbReference type="Pfam" id="PF08241"/>
    </source>
</evidence>
<dbReference type="AlphaFoldDB" id="A0A7Z0IIN6"/>
<gene>
    <name evidence="2" type="ORF">BJY26_002877</name>
</gene>
<keyword evidence="2" id="KW-0808">Transferase</keyword>
<dbReference type="Proteomes" id="UP000539111">
    <property type="component" value="Unassembled WGS sequence"/>
</dbReference>
<dbReference type="Gene3D" id="3.40.50.150">
    <property type="entry name" value="Vaccinia Virus protein VP39"/>
    <property type="match status" value="1"/>
</dbReference>
<proteinExistence type="predicted"/>
<dbReference type="CDD" id="cd02440">
    <property type="entry name" value="AdoMet_MTases"/>
    <property type="match status" value="1"/>
</dbReference>
<dbReference type="Pfam" id="PF08241">
    <property type="entry name" value="Methyltransf_11"/>
    <property type="match status" value="1"/>
</dbReference>
<organism evidence="2 3">
    <name type="scientific">Spelaeicoccus albus</name>
    <dbReference type="NCBI Taxonomy" id="1280376"/>
    <lineage>
        <taxon>Bacteria</taxon>
        <taxon>Bacillati</taxon>
        <taxon>Actinomycetota</taxon>
        <taxon>Actinomycetes</taxon>
        <taxon>Micrococcales</taxon>
        <taxon>Brevibacteriaceae</taxon>
        <taxon>Spelaeicoccus</taxon>
    </lineage>
</organism>
<dbReference type="GO" id="GO:0008757">
    <property type="term" value="F:S-adenosylmethionine-dependent methyltransferase activity"/>
    <property type="evidence" value="ECO:0007669"/>
    <property type="project" value="InterPro"/>
</dbReference>
<evidence type="ECO:0000313" key="3">
    <source>
        <dbReference type="Proteomes" id="UP000539111"/>
    </source>
</evidence>
<dbReference type="InterPro" id="IPR050508">
    <property type="entry name" value="Methyltransf_Superfamily"/>
</dbReference>
<dbReference type="SUPFAM" id="SSF53335">
    <property type="entry name" value="S-adenosyl-L-methionine-dependent methyltransferases"/>
    <property type="match status" value="1"/>
</dbReference>
<dbReference type="GO" id="GO:0032259">
    <property type="term" value="P:methylation"/>
    <property type="evidence" value="ECO:0007669"/>
    <property type="project" value="UniProtKB-KW"/>
</dbReference>
<dbReference type="PANTHER" id="PTHR42912:SF93">
    <property type="entry name" value="N6-ADENOSINE-METHYLTRANSFERASE TMT1A"/>
    <property type="match status" value="1"/>
</dbReference>
<sequence length="274" mass="29417">MSSTDHPDPVSGGYLPIGAEESVRANRSYWDGSAAEYLADHGSFLGDTRFIWCPEGVDEADARLLGDVSGRDVLEIGCGAGQCSRWLAVSGARATGIDFSTGMLDEAKRLQARQPAGTPSPTLLLGDARQLPGPDDAFDIACSAYGALPFVSDAESVLSEVARVLRPGGLWVFSVTHPVRWMFPDVPGESGLAVEYSYFDRTPYVELDAGNRPVYAEHHRTMGDWVSLIVGAGFVIDGLVEPEWPAENDAAWGGWSPLRGALMPGTAIFRCRLP</sequence>
<keyword evidence="2" id="KW-0489">Methyltransferase</keyword>
<feature type="domain" description="Methyltransferase type 11" evidence="1">
    <location>
        <begin position="74"/>
        <end position="173"/>
    </location>
</feature>
<name>A0A7Z0IIN6_9MICO</name>
<evidence type="ECO:0000313" key="2">
    <source>
        <dbReference type="EMBL" id="NYI68571.1"/>
    </source>
</evidence>
<dbReference type="InterPro" id="IPR029063">
    <property type="entry name" value="SAM-dependent_MTases_sf"/>
</dbReference>
<dbReference type="EMBL" id="JACBZP010000001">
    <property type="protein sequence ID" value="NYI68571.1"/>
    <property type="molecule type" value="Genomic_DNA"/>
</dbReference>
<keyword evidence="3" id="KW-1185">Reference proteome</keyword>
<comment type="caution">
    <text evidence="2">The sequence shown here is derived from an EMBL/GenBank/DDBJ whole genome shotgun (WGS) entry which is preliminary data.</text>
</comment>